<comment type="caution">
    <text evidence="1">The sequence shown here is derived from an EMBL/GenBank/DDBJ whole genome shotgun (WGS) entry which is preliminary data.</text>
</comment>
<organism evidence="1 2">
    <name type="scientific">Saxophila tyrrhenica</name>
    <dbReference type="NCBI Taxonomy" id="1690608"/>
    <lineage>
        <taxon>Eukaryota</taxon>
        <taxon>Fungi</taxon>
        <taxon>Dikarya</taxon>
        <taxon>Ascomycota</taxon>
        <taxon>Pezizomycotina</taxon>
        <taxon>Dothideomycetes</taxon>
        <taxon>Dothideomycetidae</taxon>
        <taxon>Mycosphaerellales</taxon>
        <taxon>Extremaceae</taxon>
        <taxon>Saxophila</taxon>
    </lineage>
</organism>
<keyword evidence="2" id="KW-1185">Reference proteome</keyword>
<evidence type="ECO:0000313" key="1">
    <source>
        <dbReference type="EMBL" id="KAK5175377.1"/>
    </source>
</evidence>
<dbReference type="EMBL" id="JAVRRT010000001">
    <property type="protein sequence ID" value="KAK5175377.1"/>
    <property type="molecule type" value="Genomic_DNA"/>
</dbReference>
<dbReference type="RefSeq" id="XP_064664015.1">
    <property type="nucleotide sequence ID" value="XM_064797781.1"/>
</dbReference>
<dbReference type="GeneID" id="89921866"/>
<dbReference type="AlphaFoldDB" id="A0AAV9PRD3"/>
<accession>A0AAV9PRD3</accession>
<reference evidence="1 2" key="1">
    <citation type="submission" date="2023-08" db="EMBL/GenBank/DDBJ databases">
        <title>Black Yeasts Isolated from many extreme environments.</title>
        <authorList>
            <person name="Coleine C."/>
            <person name="Stajich J.E."/>
            <person name="Selbmann L."/>
        </authorList>
    </citation>
    <scope>NUCLEOTIDE SEQUENCE [LARGE SCALE GENOMIC DNA]</scope>
    <source>
        <strain evidence="1 2">CCFEE 5935</strain>
    </source>
</reference>
<proteinExistence type="predicted"/>
<sequence>MRSGDVEFAQAVDWDVRVLRVGLNQLLIILHYRVLVLRRLHSCVMARKPLHGSIMIEQLLGTVVGFIERDTELFDIPTQLFDNLVVLLSPPNACQAATVFQRVAALTQQVFASSQSPRQEPRRMDVLIL</sequence>
<name>A0AAV9PRD3_9PEZI</name>
<protein>
    <submittedName>
        <fullName evidence="1">Uncharacterized protein</fullName>
    </submittedName>
</protein>
<evidence type="ECO:0000313" key="2">
    <source>
        <dbReference type="Proteomes" id="UP001337655"/>
    </source>
</evidence>
<gene>
    <name evidence="1" type="ORF">LTR77_000516</name>
</gene>
<dbReference type="Proteomes" id="UP001337655">
    <property type="component" value="Unassembled WGS sequence"/>
</dbReference>